<accession>A0AB35U1Z0</accession>
<sequence length="169" mass="18030">MHKTRSIVLTGLMIAIGLVIVTICRTLLGVSFMILFSPMHFPVLIAGLVLGPWEGLICGIVTPALSYLINGLPQIGPLAMMAELGVYGLVTGLIMKKADKRKISSIYLALVPAMILGRIAGGLITALLVSSYSFNVWITAYFVSTAPAIVIDLIVIPFLVKALQKAHLA</sequence>
<dbReference type="Pfam" id="PF12822">
    <property type="entry name" value="ECF_trnsprt"/>
    <property type="match status" value="1"/>
</dbReference>
<evidence type="ECO:0000313" key="3">
    <source>
        <dbReference type="Proteomes" id="UP001286174"/>
    </source>
</evidence>
<dbReference type="GO" id="GO:0022857">
    <property type="term" value="F:transmembrane transporter activity"/>
    <property type="evidence" value="ECO:0007669"/>
    <property type="project" value="InterPro"/>
</dbReference>
<name>A0AB35U1Z0_9FIRM</name>
<feature type="transmembrane region" description="Helical" evidence="1">
    <location>
        <begin position="106"/>
        <end position="130"/>
    </location>
</feature>
<dbReference type="RefSeq" id="WP_277652951.1">
    <property type="nucleotide sequence ID" value="NZ_JALBUR010000009.1"/>
</dbReference>
<dbReference type="Gene3D" id="1.10.1760.20">
    <property type="match status" value="1"/>
</dbReference>
<protein>
    <submittedName>
        <fullName evidence="2">ECF transporter S component</fullName>
    </submittedName>
</protein>
<evidence type="ECO:0000256" key="1">
    <source>
        <dbReference type="SAM" id="Phobius"/>
    </source>
</evidence>
<evidence type="ECO:0000313" key="2">
    <source>
        <dbReference type="EMBL" id="MDX8419480.1"/>
    </source>
</evidence>
<feature type="transmembrane region" description="Helical" evidence="1">
    <location>
        <begin position="75"/>
        <end position="94"/>
    </location>
</feature>
<dbReference type="Proteomes" id="UP001286174">
    <property type="component" value="Unassembled WGS sequence"/>
</dbReference>
<keyword evidence="1" id="KW-1133">Transmembrane helix</keyword>
<gene>
    <name evidence="2" type="ORF">MOZ60_05150</name>
</gene>
<dbReference type="AlphaFoldDB" id="A0AB35U1Z0"/>
<reference evidence="2 3" key="1">
    <citation type="submission" date="2022-03" db="EMBL/GenBank/DDBJ databases">
        <title>Novel taxa within the pig intestine.</title>
        <authorList>
            <person name="Wylensek D."/>
            <person name="Bishof K."/>
            <person name="Afrizal A."/>
            <person name="Clavel T."/>
        </authorList>
    </citation>
    <scope>NUCLEOTIDE SEQUENCE [LARGE SCALE GENOMIC DNA]</scope>
    <source>
        <strain evidence="2 3">CLA-KB-P133</strain>
    </source>
</reference>
<organism evidence="2 3">
    <name type="scientific">Grylomicrobium aquisgranensis</name>
    <dbReference type="NCBI Taxonomy" id="2926318"/>
    <lineage>
        <taxon>Bacteria</taxon>
        <taxon>Bacillati</taxon>
        <taxon>Bacillota</taxon>
        <taxon>Erysipelotrichia</taxon>
        <taxon>Erysipelotrichales</taxon>
        <taxon>Erysipelotrichaceae</taxon>
        <taxon>Grylomicrobium</taxon>
    </lineage>
</organism>
<dbReference type="InterPro" id="IPR024529">
    <property type="entry name" value="ECF_trnsprt_substrate-spec"/>
</dbReference>
<proteinExistence type="predicted"/>
<keyword evidence="1" id="KW-0812">Transmembrane</keyword>
<dbReference type="EMBL" id="JALBUR010000009">
    <property type="protein sequence ID" value="MDX8419480.1"/>
    <property type="molecule type" value="Genomic_DNA"/>
</dbReference>
<keyword evidence="3" id="KW-1185">Reference proteome</keyword>
<feature type="transmembrane region" description="Helical" evidence="1">
    <location>
        <begin position="136"/>
        <end position="160"/>
    </location>
</feature>
<keyword evidence="1" id="KW-0472">Membrane</keyword>
<comment type="caution">
    <text evidence="2">The sequence shown here is derived from an EMBL/GenBank/DDBJ whole genome shotgun (WGS) entry which is preliminary data.</text>
</comment>
<feature type="transmembrane region" description="Helical" evidence="1">
    <location>
        <begin position="12"/>
        <end position="36"/>
    </location>
</feature>